<dbReference type="InterPro" id="IPR018117">
    <property type="entry name" value="C5_DNA_meth_AS"/>
</dbReference>
<dbReference type="EMBL" id="CP034998">
    <property type="protein sequence ID" value="QAS80736.1"/>
    <property type="molecule type" value="Genomic_DNA"/>
</dbReference>
<protein>
    <recommendedName>
        <fullName evidence="8">Cytosine-specific methyltransferase</fullName>
        <ecNumber evidence="8">2.1.1.37</ecNumber>
    </recommendedName>
</protein>
<organism evidence="9 10">
    <name type="scientific">Rhizobium acidisoli</name>
    <dbReference type="NCBI Taxonomy" id="1538158"/>
    <lineage>
        <taxon>Bacteria</taxon>
        <taxon>Pseudomonadati</taxon>
        <taxon>Pseudomonadota</taxon>
        <taxon>Alphaproteobacteria</taxon>
        <taxon>Hyphomicrobiales</taxon>
        <taxon>Rhizobiaceae</taxon>
        <taxon>Rhizobium/Agrobacterium group</taxon>
        <taxon>Rhizobium</taxon>
    </lineage>
</organism>
<dbReference type="NCBIfam" id="TIGR00675">
    <property type="entry name" value="dcm"/>
    <property type="match status" value="1"/>
</dbReference>
<dbReference type="Gene3D" id="3.90.120.10">
    <property type="entry name" value="DNA Methylase, subunit A, domain 2"/>
    <property type="match status" value="1"/>
</dbReference>
<dbReference type="EC" id="2.1.1.37" evidence="8"/>
<dbReference type="Gene3D" id="3.40.50.150">
    <property type="entry name" value="Vaccinia Virus protein VP39"/>
    <property type="match status" value="1"/>
</dbReference>
<comment type="similarity">
    <text evidence="6 7">Belongs to the class I-like SAM-binding methyltransferase superfamily. C5-methyltransferase family.</text>
</comment>
<dbReference type="GO" id="GO:0003677">
    <property type="term" value="F:DNA binding"/>
    <property type="evidence" value="ECO:0007669"/>
    <property type="project" value="TreeGrafter"/>
</dbReference>
<dbReference type="PANTHER" id="PTHR10629">
    <property type="entry name" value="CYTOSINE-SPECIFIC METHYLTRANSFERASE"/>
    <property type="match status" value="1"/>
</dbReference>
<keyword evidence="4" id="KW-0680">Restriction system</keyword>
<dbReference type="InterPro" id="IPR050390">
    <property type="entry name" value="C5-Methyltransferase"/>
</dbReference>
<comment type="catalytic activity">
    <reaction evidence="5 8">
        <text>a 2'-deoxycytidine in DNA + S-adenosyl-L-methionine = a 5-methyl-2'-deoxycytidine in DNA + S-adenosyl-L-homocysteine + H(+)</text>
        <dbReference type="Rhea" id="RHEA:13681"/>
        <dbReference type="Rhea" id="RHEA-COMP:11369"/>
        <dbReference type="Rhea" id="RHEA-COMP:11370"/>
        <dbReference type="ChEBI" id="CHEBI:15378"/>
        <dbReference type="ChEBI" id="CHEBI:57856"/>
        <dbReference type="ChEBI" id="CHEBI:59789"/>
        <dbReference type="ChEBI" id="CHEBI:85452"/>
        <dbReference type="ChEBI" id="CHEBI:85454"/>
        <dbReference type="EC" id="2.1.1.37"/>
    </reaction>
</comment>
<dbReference type="RefSeq" id="WP_054185670.1">
    <property type="nucleotide sequence ID" value="NZ_LJSR01000033.1"/>
</dbReference>
<dbReference type="InterPro" id="IPR029063">
    <property type="entry name" value="SAM-dependent_MTases_sf"/>
</dbReference>
<evidence type="ECO:0000256" key="5">
    <source>
        <dbReference type="ARBA" id="ARBA00047422"/>
    </source>
</evidence>
<dbReference type="KEGG" id="rad:CO657_11135"/>
<sequence length="353" mass="38949">MNIEAIDLFCGAGGLSYGLQEAGIAVKAGLDLDGKCSYPFEANMAGAKFLEKDLSETTGDELAAFYSQDSVKLLAGCAPCQPFSTLRNGSDRQTNKKWPLLNEFGRMIEALAPDVVTMENVPVLRGEAVFRHFLGLLESNGYNVFWEVVDAADYGVPQRRKRLVLLASKMGPIRLLEPSELGTERVTVREAIGDLPSISAGESSTDDRLHRVRAITQLNLERIKASRPGGTWEDWPERLRLACHRKTSGSSYKSVYGRLEWDKPSGTITTQAHNFGTGRFGHPEQDRPLSLRELAILQSFPEHYRFVDEGEEVEFTPLGRLIGNAVPVKLGNAIGRSIVAHLEHYGDDRSGTN</sequence>
<reference evidence="9 10" key="1">
    <citation type="submission" date="2019-01" db="EMBL/GenBank/DDBJ databases">
        <title>Genomic insights into the origins and evolution of symbiotic genes in the Phaseolus vulgaris microsymbionts.</title>
        <authorList>
            <person name="Tong W."/>
        </authorList>
    </citation>
    <scope>NUCLEOTIDE SEQUENCE [LARGE SCALE GENOMIC DNA]</scope>
    <source>
        <strain evidence="9 10">FH23</strain>
    </source>
</reference>
<gene>
    <name evidence="9" type="ORF">CO657_11135</name>
</gene>
<keyword evidence="3 6" id="KW-0949">S-adenosyl-L-methionine</keyword>
<name>A0AAE5WQG3_9HYPH</name>
<dbReference type="PROSITE" id="PS00095">
    <property type="entry name" value="C5_MTASE_2"/>
    <property type="match status" value="1"/>
</dbReference>
<evidence type="ECO:0000313" key="9">
    <source>
        <dbReference type="EMBL" id="QAS80736.1"/>
    </source>
</evidence>
<keyword evidence="1 6" id="KW-0489">Methyltransferase</keyword>
<dbReference type="REBASE" id="297246">
    <property type="entry name" value="M.RacFH23ORF11135P"/>
</dbReference>
<dbReference type="GO" id="GO:0009307">
    <property type="term" value="P:DNA restriction-modification system"/>
    <property type="evidence" value="ECO:0007669"/>
    <property type="project" value="UniProtKB-KW"/>
</dbReference>
<dbReference type="PROSITE" id="PS00094">
    <property type="entry name" value="C5_MTASE_1"/>
    <property type="match status" value="1"/>
</dbReference>
<evidence type="ECO:0000256" key="7">
    <source>
        <dbReference type="RuleBase" id="RU000416"/>
    </source>
</evidence>
<dbReference type="Pfam" id="PF00145">
    <property type="entry name" value="DNA_methylase"/>
    <property type="match status" value="1"/>
</dbReference>
<evidence type="ECO:0000256" key="4">
    <source>
        <dbReference type="ARBA" id="ARBA00022747"/>
    </source>
</evidence>
<dbReference type="Proteomes" id="UP000220927">
    <property type="component" value="Chromosome"/>
</dbReference>
<dbReference type="SUPFAM" id="SSF53335">
    <property type="entry name" value="S-adenosyl-L-methionine-dependent methyltransferases"/>
    <property type="match status" value="1"/>
</dbReference>
<dbReference type="AlphaFoldDB" id="A0AAE5WQG3"/>
<dbReference type="GO" id="GO:0032259">
    <property type="term" value="P:methylation"/>
    <property type="evidence" value="ECO:0007669"/>
    <property type="project" value="UniProtKB-KW"/>
</dbReference>
<proteinExistence type="inferred from homology"/>
<evidence type="ECO:0000256" key="6">
    <source>
        <dbReference type="PROSITE-ProRule" id="PRU01016"/>
    </source>
</evidence>
<dbReference type="GO" id="GO:0044027">
    <property type="term" value="P:negative regulation of gene expression via chromosomal CpG island methylation"/>
    <property type="evidence" value="ECO:0007669"/>
    <property type="project" value="TreeGrafter"/>
</dbReference>
<dbReference type="GO" id="GO:0003886">
    <property type="term" value="F:DNA (cytosine-5-)-methyltransferase activity"/>
    <property type="evidence" value="ECO:0007669"/>
    <property type="project" value="UniProtKB-EC"/>
</dbReference>
<dbReference type="InterPro" id="IPR031303">
    <property type="entry name" value="C5_meth_CS"/>
</dbReference>
<evidence type="ECO:0000313" key="10">
    <source>
        <dbReference type="Proteomes" id="UP000220927"/>
    </source>
</evidence>
<feature type="active site" evidence="6">
    <location>
        <position position="80"/>
    </location>
</feature>
<evidence type="ECO:0000256" key="8">
    <source>
        <dbReference type="RuleBase" id="RU000417"/>
    </source>
</evidence>
<keyword evidence="10" id="KW-1185">Reference proteome</keyword>
<evidence type="ECO:0000256" key="3">
    <source>
        <dbReference type="ARBA" id="ARBA00022691"/>
    </source>
</evidence>
<dbReference type="PROSITE" id="PS51679">
    <property type="entry name" value="SAM_MT_C5"/>
    <property type="match status" value="1"/>
</dbReference>
<keyword evidence="2 6" id="KW-0808">Transferase</keyword>
<dbReference type="InterPro" id="IPR001525">
    <property type="entry name" value="C5_MeTfrase"/>
</dbReference>
<dbReference type="PANTHER" id="PTHR10629:SF52">
    <property type="entry name" value="DNA (CYTOSINE-5)-METHYLTRANSFERASE 1"/>
    <property type="match status" value="1"/>
</dbReference>
<accession>A0AAE5WQG3</accession>
<evidence type="ECO:0000256" key="1">
    <source>
        <dbReference type="ARBA" id="ARBA00022603"/>
    </source>
</evidence>
<dbReference type="PRINTS" id="PR00105">
    <property type="entry name" value="C5METTRFRASE"/>
</dbReference>
<evidence type="ECO:0000256" key="2">
    <source>
        <dbReference type="ARBA" id="ARBA00022679"/>
    </source>
</evidence>